<dbReference type="InterPro" id="IPR013078">
    <property type="entry name" value="His_Pase_superF_clade-1"/>
</dbReference>
<name>A0A3S9VTU1_9BACT</name>
<dbReference type="SUPFAM" id="SSF53254">
    <property type="entry name" value="Phosphoglycerate mutase-like"/>
    <property type="match status" value="1"/>
</dbReference>
<dbReference type="GO" id="GO:0043755">
    <property type="term" value="F:alpha-ribazole phosphatase activity"/>
    <property type="evidence" value="ECO:0007669"/>
    <property type="project" value="UniProtKB-UniRule"/>
</dbReference>
<proteinExistence type="predicted"/>
<evidence type="ECO:0000256" key="1">
    <source>
        <dbReference type="NCBIfam" id="TIGR03162"/>
    </source>
</evidence>
<dbReference type="Gene3D" id="3.40.50.1240">
    <property type="entry name" value="Phosphoglycerate mutase-like"/>
    <property type="match status" value="1"/>
</dbReference>
<dbReference type="NCBIfam" id="TIGR03162">
    <property type="entry name" value="ribazole_cobC"/>
    <property type="match status" value="1"/>
</dbReference>
<dbReference type="OrthoDB" id="9782128at2"/>
<reference evidence="2 3" key="1">
    <citation type="submission" date="2018-10" db="EMBL/GenBank/DDBJ databases">
        <title>Butyricimonas faecalis sp. nov., isolated from human faeces and emended description of the genus Butyricimonas.</title>
        <authorList>
            <person name="Le Roy T."/>
            <person name="Van der Smissen P."/>
            <person name="Paquot A."/>
            <person name="Delzenne N."/>
            <person name="Muccioli G."/>
            <person name="Collet J.-F."/>
            <person name="Cani P.D."/>
        </authorList>
    </citation>
    <scope>NUCLEOTIDE SEQUENCE [LARGE SCALE GENOMIC DNA]</scope>
    <source>
        <strain evidence="2 3">H184</strain>
    </source>
</reference>
<dbReference type="Pfam" id="PF00300">
    <property type="entry name" value="His_Phos_1"/>
    <property type="match status" value="1"/>
</dbReference>
<dbReference type="InterPro" id="IPR050275">
    <property type="entry name" value="PGM_Phosphatase"/>
</dbReference>
<dbReference type="PANTHER" id="PTHR48100">
    <property type="entry name" value="BROAD-SPECIFICITY PHOSPHATASE YOR283W-RELATED"/>
    <property type="match status" value="1"/>
</dbReference>
<dbReference type="CDD" id="cd07067">
    <property type="entry name" value="HP_PGM_like"/>
    <property type="match status" value="1"/>
</dbReference>
<dbReference type="SMART" id="SM00855">
    <property type="entry name" value="PGAM"/>
    <property type="match status" value="1"/>
</dbReference>
<dbReference type="Proteomes" id="UP000270673">
    <property type="component" value="Chromosome"/>
</dbReference>
<keyword evidence="3" id="KW-1185">Reference proteome</keyword>
<dbReference type="RefSeq" id="WP_127075051.1">
    <property type="nucleotide sequence ID" value="NZ_CP032819.1"/>
</dbReference>
<gene>
    <name evidence="2" type="primary">cobC</name>
    <name evidence="2" type="ORF">D8S85_10755</name>
</gene>
<accession>A0A3S9VTU1</accession>
<sequence length="175" mass="19947">MEVFLVRHTKTAVIPGTCYGNSDVDVADSFPEEAEKVRERLKEERFDAVYSSPLQRCRKLAAYCGYENPILDSRLKELNFGSWEGQRWDEIQDPRLQEWYDNWLSMPAGGAESFLEQYNRVSAFLDDLKKTGYGKVCVFAHGGTIRAALIYAGKYNFNQAFTDDVGYGALVKMTI</sequence>
<evidence type="ECO:0000313" key="2">
    <source>
        <dbReference type="EMBL" id="AZS29977.1"/>
    </source>
</evidence>
<organism evidence="2 3">
    <name type="scientific">Butyricimonas faecalis</name>
    <dbReference type="NCBI Taxonomy" id="2093856"/>
    <lineage>
        <taxon>Bacteria</taxon>
        <taxon>Pseudomonadati</taxon>
        <taxon>Bacteroidota</taxon>
        <taxon>Bacteroidia</taxon>
        <taxon>Bacteroidales</taxon>
        <taxon>Odoribacteraceae</taxon>
        <taxon>Butyricimonas</taxon>
    </lineage>
</organism>
<evidence type="ECO:0000313" key="3">
    <source>
        <dbReference type="Proteomes" id="UP000270673"/>
    </source>
</evidence>
<dbReference type="EC" id="3.1.3.73" evidence="1"/>
<dbReference type="KEGG" id="buy:D8S85_10755"/>
<dbReference type="AlphaFoldDB" id="A0A3S9VTU1"/>
<dbReference type="InterPro" id="IPR029033">
    <property type="entry name" value="His_PPase_superfam"/>
</dbReference>
<protein>
    <recommendedName>
        <fullName evidence="1">Alpha-ribazole phosphatase</fullName>
        <ecNumber evidence="1">3.1.3.73</ecNumber>
    </recommendedName>
</protein>
<dbReference type="EMBL" id="CP032819">
    <property type="protein sequence ID" value="AZS29977.1"/>
    <property type="molecule type" value="Genomic_DNA"/>
</dbReference>
<dbReference type="GO" id="GO:0009236">
    <property type="term" value="P:cobalamin biosynthetic process"/>
    <property type="evidence" value="ECO:0007669"/>
    <property type="project" value="UniProtKB-UniRule"/>
</dbReference>
<dbReference type="InterPro" id="IPR017578">
    <property type="entry name" value="Ribazole_CobC"/>
</dbReference>